<feature type="compositionally biased region" description="Low complexity" evidence="1">
    <location>
        <begin position="777"/>
        <end position="786"/>
    </location>
</feature>
<protein>
    <submittedName>
        <fullName evidence="2">Uncharacterized protein</fullName>
    </submittedName>
</protein>
<organism evidence="2 3">
    <name type="scientific">Ophiobolus disseminans</name>
    <dbReference type="NCBI Taxonomy" id="1469910"/>
    <lineage>
        <taxon>Eukaryota</taxon>
        <taxon>Fungi</taxon>
        <taxon>Dikarya</taxon>
        <taxon>Ascomycota</taxon>
        <taxon>Pezizomycotina</taxon>
        <taxon>Dothideomycetes</taxon>
        <taxon>Pleosporomycetidae</taxon>
        <taxon>Pleosporales</taxon>
        <taxon>Pleosporineae</taxon>
        <taxon>Phaeosphaeriaceae</taxon>
        <taxon>Ophiobolus</taxon>
    </lineage>
</organism>
<dbReference type="InterPro" id="IPR046784">
    <property type="entry name" value="Eap1"/>
</dbReference>
<feature type="region of interest" description="Disordered" evidence="1">
    <location>
        <begin position="711"/>
        <end position="828"/>
    </location>
</feature>
<feature type="compositionally biased region" description="Low complexity" evidence="1">
    <location>
        <begin position="812"/>
        <end position="821"/>
    </location>
</feature>
<feature type="compositionally biased region" description="Basic and acidic residues" evidence="1">
    <location>
        <begin position="235"/>
        <end position="304"/>
    </location>
</feature>
<feature type="region of interest" description="Disordered" evidence="1">
    <location>
        <begin position="587"/>
        <end position="645"/>
    </location>
</feature>
<feature type="compositionally biased region" description="Basic and acidic residues" evidence="1">
    <location>
        <begin position="501"/>
        <end position="511"/>
    </location>
</feature>
<feature type="compositionally biased region" description="Polar residues" evidence="1">
    <location>
        <begin position="323"/>
        <end position="332"/>
    </location>
</feature>
<sequence>MAGAVYSEAQLIALKDSPLVKKPEALPSITQWMDVSADQTNTNQNNAGRARRVPAVRGPPEGDGASERPPIINPMGQFGRRQSMQPGEDTVLGPPKFNFASASRIKAPGETKERTGIVSTDGDNLGDRFPREKNERWVRGGDAERTREKSYTNGRRPQREEGDGWTVAKGRKSVGQEDFERFGGRNGDRAREKQEGDPEAEAAPRRGTRDRAEPRWGRRDETKDEGAKAGVQGGWRERDQNRERDRDRDWTRGGNRAEEDPEWMDTKVDKKEFKPHTQEEFQRWKEQMKAKDTPAKEKEDRLEMPPEMSTAISATVPPMLTQPLHTPSNEPTQGILFGNWGRDKAADMSPSEAVAAKPKPDKKSRFMTMFAKPEEPAAPSQPSLPTPASPPSSGSADQEGFQRILQMLGQVNVGGLAPHPSAPAPTNGVRHGGGVSLDFHQQSPPAEPPSIRPTRTVEQQNILDNILAQHPVPETRQPQQSRFSSMSPDNVMHEQFRLPRGEPSHAEDHFAHQQPSRGGIPDVNLSALMNGRARVEARGDQDTKQKERDFLLALMQQPSRATPPQLSNHNLPRQNQENHLASFFDPARQQPQAPPKGRTGLPPGFMEDPRMYNENELVRRESERREQEIRQQHIMQQQQQQEAMRAKNARLPMGFPGHEDNMMGLQRRTTAGDSRQLTNMGIPSQAVSDMQYLGGRGQPGMPPTPQERINIPPPPGFGGPMRQPPGLNGPNPQQQMGPGPSFSAGNTPLGHPPGFPPPGNMRGGMGGFPGPGGNGMQGPPQGYFPPGYGPPMGGMPRDDPRIMFEGGHQFAGPGPRQQQGRPGPPGMY</sequence>
<feature type="compositionally biased region" description="Basic and acidic residues" evidence="1">
    <location>
        <begin position="607"/>
        <end position="631"/>
    </location>
</feature>
<feature type="compositionally biased region" description="Pro residues" evidence="1">
    <location>
        <begin position="750"/>
        <end position="759"/>
    </location>
</feature>
<name>A0A6A7A8A8_9PLEO</name>
<keyword evidence="3" id="KW-1185">Reference proteome</keyword>
<feature type="compositionally biased region" description="Gly residues" evidence="1">
    <location>
        <begin position="761"/>
        <end position="776"/>
    </location>
</feature>
<dbReference type="Pfam" id="PF20566">
    <property type="entry name" value="Eap1"/>
    <property type="match status" value="1"/>
</dbReference>
<evidence type="ECO:0000313" key="2">
    <source>
        <dbReference type="EMBL" id="KAF2829531.1"/>
    </source>
</evidence>
<dbReference type="OrthoDB" id="2504266at2759"/>
<feature type="region of interest" description="Disordered" evidence="1">
    <location>
        <begin position="38"/>
        <end position="306"/>
    </location>
</feature>
<evidence type="ECO:0000256" key="1">
    <source>
        <dbReference type="SAM" id="MobiDB-lite"/>
    </source>
</evidence>
<accession>A0A6A7A8A8</accession>
<dbReference type="Proteomes" id="UP000799424">
    <property type="component" value="Unassembled WGS sequence"/>
</dbReference>
<gene>
    <name evidence="2" type="ORF">CC86DRAFT_191012</name>
</gene>
<feature type="compositionally biased region" description="Basic and acidic residues" evidence="1">
    <location>
        <begin position="125"/>
        <end position="150"/>
    </location>
</feature>
<proteinExistence type="predicted"/>
<feature type="compositionally biased region" description="Low complexity" evidence="1">
    <location>
        <begin position="632"/>
        <end position="642"/>
    </location>
</feature>
<evidence type="ECO:0000313" key="3">
    <source>
        <dbReference type="Proteomes" id="UP000799424"/>
    </source>
</evidence>
<feature type="compositionally biased region" description="Basic and acidic residues" evidence="1">
    <location>
        <begin position="174"/>
        <end position="227"/>
    </location>
</feature>
<feature type="region of interest" description="Disordered" evidence="1">
    <location>
        <begin position="319"/>
        <end position="452"/>
    </location>
</feature>
<reference evidence="2" key="1">
    <citation type="journal article" date="2020" name="Stud. Mycol.">
        <title>101 Dothideomycetes genomes: a test case for predicting lifestyles and emergence of pathogens.</title>
        <authorList>
            <person name="Haridas S."/>
            <person name="Albert R."/>
            <person name="Binder M."/>
            <person name="Bloem J."/>
            <person name="Labutti K."/>
            <person name="Salamov A."/>
            <person name="Andreopoulos B."/>
            <person name="Baker S."/>
            <person name="Barry K."/>
            <person name="Bills G."/>
            <person name="Bluhm B."/>
            <person name="Cannon C."/>
            <person name="Castanera R."/>
            <person name="Culley D."/>
            <person name="Daum C."/>
            <person name="Ezra D."/>
            <person name="Gonzalez J."/>
            <person name="Henrissat B."/>
            <person name="Kuo A."/>
            <person name="Liang C."/>
            <person name="Lipzen A."/>
            <person name="Lutzoni F."/>
            <person name="Magnuson J."/>
            <person name="Mondo S."/>
            <person name="Nolan M."/>
            <person name="Ohm R."/>
            <person name="Pangilinan J."/>
            <person name="Park H.-J."/>
            <person name="Ramirez L."/>
            <person name="Alfaro M."/>
            <person name="Sun H."/>
            <person name="Tritt A."/>
            <person name="Yoshinaga Y."/>
            <person name="Zwiers L.-H."/>
            <person name="Turgeon B."/>
            <person name="Goodwin S."/>
            <person name="Spatafora J."/>
            <person name="Crous P."/>
            <person name="Grigoriev I."/>
        </authorList>
    </citation>
    <scope>NUCLEOTIDE SEQUENCE</scope>
    <source>
        <strain evidence="2">CBS 113818</strain>
    </source>
</reference>
<dbReference type="AlphaFoldDB" id="A0A6A7A8A8"/>
<feature type="region of interest" description="Disordered" evidence="1">
    <location>
        <begin position="501"/>
        <end position="524"/>
    </location>
</feature>
<dbReference type="EMBL" id="MU006221">
    <property type="protein sequence ID" value="KAF2829531.1"/>
    <property type="molecule type" value="Genomic_DNA"/>
</dbReference>
<feature type="compositionally biased region" description="Low complexity" evidence="1">
    <location>
        <begin position="720"/>
        <end position="740"/>
    </location>
</feature>